<dbReference type="AlphaFoldDB" id="A0A9P6MPZ8"/>
<dbReference type="SUPFAM" id="SSF50630">
    <property type="entry name" value="Acid proteases"/>
    <property type="match status" value="1"/>
</dbReference>
<sequence>MIDTGTSLVYVGDTAATAIHNNIKGSSYSKTDGNWILPCSVGNSKGSVSFTLGGKDFHVPLADIIDEPLGHGSNMCNSGIQGGDDGLWILGDVFIKNNYCVFDHSAKPSVGIAPLRY</sequence>
<dbReference type="Proteomes" id="UP000703661">
    <property type="component" value="Unassembled WGS sequence"/>
</dbReference>
<dbReference type="Pfam" id="PF00026">
    <property type="entry name" value="Asp"/>
    <property type="match status" value="1"/>
</dbReference>
<proteinExistence type="inferred from homology"/>
<name>A0A9P6MPZ8_9FUNG</name>
<evidence type="ECO:0000313" key="3">
    <source>
        <dbReference type="EMBL" id="KAG0009272.1"/>
    </source>
</evidence>
<protein>
    <recommendedName>
        <fullName evidence="2">Peptidase A1 domain-containing protein</fullName>
    </recommendedName>
</protein>
<comment type="similarity">
    <text evidence="1">Belongs to the peptidase A1 family.</text>
</comment>
<dbReference type="InterPro" id="IPR021109">
    <property type="entry name" value="Peptidase_aspartic_dom_sf"/>
</dbReference>
<dbReference type="PROSITE" id="PS51767">
    <property type="entry name" value="PEPTIDASE_A1"/>
    <property type="match status" value="1"/>
</dbReference>
<gene>
    <name evidence="3" type="ORF">BGZ80_002562</name>
</gene>
<evidence type="ECO:0000259" key="2">
    <source>
        <dbReference type="PROSITE" id="PS51767"/>
    </source>
</evidence>
<accession>A0A9P6MPZ8</accession>
<organism evidence="3 4">
    <name type="scientific">Entomortierella chlamydospora</name>
    <dbReference type="NCBI Taxonomy" id="101097"/>
    <lineage>
        <taxon>Eukaryota</taxon>
        <taxon>Fungi</taxon>
        <taxon>Fungi incertae sedis</taxon>
        <taxon>Mucoromycota</taxon>
        <taxon>Mortierellomycotina</taxon>
        <taxon>Mortierellomycetes</taxon>
        <taxon>Mortierellales</taxon>
        <taxon>Mortierellaceae</taxon>
        <taxon>Entomortierella</taxon>
    </lineage>
</organism>
<dbReference type="InterPro" id="IPR033121">
    <property type="entry name" value="PEPTIDASE_A1"/>
</dbReference>
<dbReference type="GO" id="GO:0006508">
    <property type="term" value="P:proteolysis"/>
    <property type="evidence" value="ECO:0007669"/>
    <property type="project" value="InterPro"/>
</dbReference>
<dbReference type="Gene3D" id="2.40.70.10">
    <property type="entry name" value="Acid Proteases"/>
    <property type="match status" value="1"/>
</dbReference>
<comment type="caution">
    <text evidence="3">The sequence shown here is derived from an EMBL/GenBank/DDBJ whole genome shotgun (WGS) entry which is preliminary data.</text>
</comment>
<evidence type="ECO:0000256" key="1">
    <source>
        <dbReference type="ARBA" id="ARBA00007447"/>
    </source>
</evidence>
<dbReference type="EMBL" id="JAAAID010001636">
    <property type="protein sequence ID" value="KAG0009272.1"/>
    <property type="molecule type" value="Genomic_DNA"/>
</dbReference>
<evidence type="ECO:0000313" key="4">
    <source>
        <dbReference type="Proteomes" id="UP000703661"/>
    </source>
</evidence>
<keyword evidence="4" id="KW-1185">Reference proteome</keyword>
<reference evidence="3" key="1">
    <citation type="journal article" date="2020" name="Fungal Divers.">
        <title>Resolving the Mortierellaceae phylogeny through synthesis of multi-gene phylogenetics and phylogenomics.</title>
        <authorList>
            <person name="Vandepol N."/>
            <person name="Liber J."/>
            <person name="Desiro A."/>
            <person name="Na H."/>
            <person name="Kennedy M."/>
            <person name="Barry K."/>
            <person name="Grigoriev I.V."/>
            <person name="Miller A.N."/>
            <person name="O'Donnell K."/>
            <person name="Stajich J.E."/>
            <person name="Bonito G."/>
        </authorList>
    </citation>
    <scope>NUCLEOTIDE SEQUENCE</scope>
    <source>
        <strain evidence="3">NRRL 2769</strain>
    </source>
</reference>
<feature type="domain" description="Peptidase A1" evidence="2">
    <location>
        <begin position="1"/>
        <end position="113"/>
    </location>
</feature>
<dbReference type="PANTHER" id="PTHR47966">
    <property type="entry name" value="BETA-SITE APP-CLEAVING ENZYME, ISOFORM A-RELATED"/>
    <property type="match status" value="1"/>
</dbReference>
<dbReference type="PANTHER" id="PTHR47966:SF6">
    <property type="entry name" value="PEPTIDASE A1 DOMAIN-CONTAINING PROTEIN"/>
    <property type="match status" value="1"/>
</dbReference>
<dbReference type="InterPro" id="IPR001461">
    <property type="entry name" value="Aspartic_peptidase_A1"/>
</dbReference>
<dbReference type="GO" id="GO:0004190">
    <property type="term" value="F:aspartic-type endopeptidase activity"/>
    <property type="evidence" value="ECO:0007669"/>
    <property type="project" value="InterPro"/>
</dbReference>